<dbReference type="EMBL" id="JAGTXB010000052">
    <property type="protein sequence ID" value="MBS0032484.1"/>
    <property type="molecule type" value="Genomic_DNA"/>
</dbReference>
<accession>A0ABS5JB95</accession>
<dbReference type="Proteomes" id="UP000676386">
    <property type="component" value="Unassembled WGS sequence"/>
</dbReference>
<keyword evidence="4" id="KW-1185">Reference proteome</keyword>
<feature type="chain" id="PRO_5045875499" description="Prolyl oligopeptidase family protein" evidence="2">
    <location>
        <begin position="24"/>
        <end position="295"/>
    </location>
</feature>
<evidence type="ECO:0000313" key="4">
    <source>
        <dbReference type="Proteomes" id="UP000676386"/>
    </source>
</evidence>
<evidence type="ECO:0008006" key="5">
    <source>
        <dbReference type="Google" id="ProtNLM"/>
    </source>
</evidence>
<evidence type="ECO:0000256" key="1">
    <source>
        <dbReference type="ARBA" id="ARBA00022729"/>
    </source>
</evidence>
<evidence type="ECO:0000256" key="2">
    <source>
        <dbReference type="SAM" id="SignalP"/>
    </source>
</evidence>
<feature type="non-terminal residue" evidence="3">
    <location>
        <position position="295"/>
    </location>
</feature>
<feature type="signal peptide" evidence="2">
    <location>
        <begin position="1"/>
        <end position="23"/>
    </location>
</feature>
<dbReference type="SUPFAM" id="SSF53474">
    <property type="entry name" value="alpha/beta-Hydrolases"/>
    <property type="match status" value="1"/>
</dbReference>
<gene>
    <name evidence="3" type="ORF">KE626_34465</name>
</gene>
<comment type="caution">
    <text evidence="3">The sequence shown here is derived from an EMBL/GenBank/DDBJ whole genome shotgun (WGS) entry which is preliminary data.</text>
</comment>
<dbReference type="Gene3D" id="3.40.50.1820">
    <property type="entry name" value="alpha/beta hydrolase"/>
    <property type="match status" value="1"/>
</dbReference>
<proteinExistence type="predicted"/>
<dbReference type="InterPro" id="IPR050955">
    <property type="entry name" value="Plant_Biomass_Hydrol_Est"/>
</dbReference>
<dbReference type="RefSeq" id="WP_211977703.1">
    <property type="nucleotide sequence ID" value="NZ_JAGTXB010000052.1"/>
</dbReference>
<keyword evidence="1 2" id="KW-0732">Signal</keyword>
<dbReference type="InterPro" id="IPR029058">
    <property type="entry name" value="AB_hydrolase_fold"/>
</dbReference>
<evidence type="ECO:0000313" key="3">
    <source>
        <dbReference type="EMBL" id="MBS0032484.1"/>
    </source>
</evidence>
<dbReference type="PANTHER" id="PTHR43037">
    <property type="entry name" value="UNNAMED PRODUCT-RELATED"/>
    <property type="match status" value="1"/>
</dbReference>
<dbReference type="PANTHER" id="PTHR43037:SF1">
    <property type="entry name" value="BLL1128 PROTEIN"/>
    <property type="match status" value="1"/>
</dbReference>
<protein>
    <recommendedName>
        <fullName evidence="5">Prolyl oligopeptidase family protein</fullName>
    </recommendedName>
</protein>
<name>A0ABS5JB95_9BACT</name>
<organism evidence="3 4">
    <name type="scientific">Chitinophaga hostae</name>
    <dbReference type="NCBI Taxonomy" id="2831022"/>
    <lineage>
        <taxon>Bacteria</taxon>
        <taxon>Pseudomonadati</taxon>
        <taxon>Bacteroidota</taxon>
        <taxon>Chitinophagia</taxon>
        <taxon>Chitinophagales</taxon>
        <taxon>Chitinophagaceae</taxon>
        <taxon>Chitinophaga</taxon>
    </lineage>
</organism>
<reference evidence="3 4" key="1">
    <citation type="submission" date="2021-04" db="EMBL/GenBank/DDBJ databases">
        <title>Chitinophaga sp. nov., isolated from the rhizosphere soil.</title>
        <authorList>
            <person name="He S."/>
        </authorList>
    </citation>
    <scope>NUCLEOTIDE SEQUENCE [LARGE SCALE GENOMIC DNA]</scope>
    <source>
        <strain evidence="3 4">2R12</strain>
    </source>
</reference>
<sequence length="295" mass="33552">MNRTLYHLLLLVLCFLYAPRVYAQTALNPSDPVVTYNSSNPPAAPVYEKITKWVRTVRMNYTTTSYKCYIYKNMAFRLKFPKTYVPGTNDGKKYPIYLFFHGVGEKGTIYDNEYQLLWGGQTWMNRVDAGTFDGYLLYPQSQGGYWGPNDYDNLKEVIDSIVTSCKGDPDRLCLNGLSGGGWGTWEFMLRYPQLTAAALPMSAMINDYANHIDTYKFTPMWLFQGGLDGSPAPYTTNQVVAQINAAGGNFKLTVYPNDNHNTWNDAWKEPDFAPFMLRANRLNPYPLFGTTTFCA</sequence>